<comment type="caution">
    <text evidence="8">The sequence shown here is derived from an EMBL/GenBank/DDBJ whole genome shotgun (WGS) entry which is preliminary data.</text>
</comment>
<dbReference type="Gene3D" id="6.10.340.10">
    <property type="match status" value="1"/>
</dbReference>
<evidence type="ECO:0000256" key="5">
    <source>
        <dbReference type="SAM" id="Phobius"/>
    </source>
</evidence>
<feature type="transmembrane region" description="Helical" evidence="5">
    <location>
        <begin position="381"/>
        <end position="404"/>
    </location>
</feature>
<dbReference type="InterPro" id="IPR004089">
    <property type="entry name" value="MCPsignal_dom"/>
</dbReference>
<dbReference type="RefSeq" id="WP_069292750.1">
    <property type="nucleotide sequence ID" value="NZ_CP140110.1"/>
</dbReference>
<gene>
    <name evidence="8" type="ORF">A4H02_03360</name>
</gene>
<dbReference type="Proteomes" id="UP000094570">
    <property type="component" value="Unassembled WGS sequence"/>
</dbReference>
<keyword evidence="9" id="KW-1185">Reference proteome</keyword>
<organism evidence="8 9">
    <name type="scientific">Fervidobacterium thailandense</name>
    <dbReference type="NCBI Taxonomy" id="1008305"/>
    <lineage>
        <taxon>Bacteria</taxon>
        <taxon>Thermotogati</taxon>
        <taxon>Thermotogota</taxon>
        <taxon>Thermotogae</taxon>
        <taxon>Thermotogales</taxon>
        <taxon>Fervidobacteriaceae</taxon>
        <taxon>Fervidobacterium</taxon>
    </lineage>
</organism>
<dbReference type="OrthoDB" id="44322at2"/>
<dbReference type="SMART" id="SM00283">
    <property type="entry name" value="MA"/>
    <property type="match status" value="1"/>
</dbReference>
<protein>
    <recommendedName>
        <fullName evidence="10">Methyl-accepting chemotaxis protein</fullName>
    </recommendedName>
</protein>
<dbReference type="EMBL" id="LWAF01000003">
    <property type="protein sequence ID" value="ODN30911.1"/>
    <property type="molecule type" value="Genomic_DNA"/>
</dbReference>
<evidence type="ECO:0000256" key="4">
    <source>
        <dbReference type="SAM" id="Coils"/>
    </source>
</evidence>
<feature type="coiled-coil region" evidence="4">
    <location>
        <begin position="490"/>
        <end position="538"/>
    </location>
</feature>
<dbReference type="PANTHER" id="PTHR32089:SF112">
    <property type="entry name" value="LYSOZYME-LIKE PROTEIN-RELATED"/>
    <property type="match status" value="1"/>
</dbReference>
<keyword evidence="1 3" id="KW-0807">Transducer</keyword>
<evidence type="ECO:0000256" key="1">
    <source>
        <dbReference type="ARBA" id="ARBA00023224"/>
    </source>
</evidence>
<feature type="transmembrane region" description="Helical" evidence="5">
    <location>
        <begin position="6"/>
        <end position="30"/>
    </location>
</feature>
<keyword evidence="5" id="KW-0812">Transmembrane</keyword>
<evidence type="ECO:0000256" key="3">
    <source>
        <dbReference type="PROSITE-ProRule" id="PRU00284"/>
    </source>
</evidence>
<evidence type="ECO:0000313" key="9">
    <source>
        <dbReference type="Proteomes" id="UP000094570"/>
    </source>
</evidence>
<proteinExistence type="inferred from homology"/>
<evidence type="ECO:0000259" key="6">
    <source>
        <dbReference type="PROSITE" id="PS50111"/>
    </source>
</evidence>
<dbReference type="PANTHER" id="PTHR32089">
    <property type="entry name" value="METHYL-ACCEPTING CHEMOTAXIS PROTEIN MCPB"/>
    <property type="match status" value="1"/>
</dbReference>
<dbReference type="Gene3D" id="1.10.287.950">
    <property type="entry name" value="Methyl-accepting chemotaxis protein"/>
    <property type="match status" value="1"/>
</dbReference>
<dbReference type="GO" id="GO:0016020">
    <property type="term" value="C:membrane"/>
    <property type="evidence" value="ECO:0007669"/>
    <property type="project" value="InterPro"/>
</dbReference>
<evidence type="ECO:0000313" key="8">
    <source>
        <dbReference type="EMBL" id="ODN30911.1"/>
    </source>
</evidence>
<keyword evidence="4" id="KW-0175">Coiled coil</keyword>
<dbReference type="InterPro" id="IPR003660">
    <property type="entry name" value="HAMP_dom"/>
</dbReference>
<keyword evidence="5" id="KW-1133">Transmembrane helix</keyword>
<evidence type="ECO:0000256" key="2">
    <source>
        <dbReference type="ARBA" id="ARBA00029447"/>
    </source>
</evidence>
<accession>A0A1E3G3R3</accession>
<evidence type="ECO:0008006" key="10">
    <source>
        <dbReference type="Google" id="ProtNLM"/>
    </source>
</evidence>
<dbReference type="PROSITE" id="PS50885">
    <property type="entry name" value="HAMP"/>
    <property type="match status" value="1"/>
</dbReference>
<dbReference type="GO" id="GO:0007165">
    <property type="term" value="P:signal transduction"/>
    <property type="evidence" value="ECO:0007669"/>
    <property type="project" value="UniProtKB-KW"/>
</dbReference>
<evidence type="ECO:0000259" key="7">
    <source>
        <dbReference type="PROSITE" id="PS50885"/>
    </source>
</evidence>
<dbReference type="STRING" id="1008305.A4H02_03360"/>
<reference evidence="9" key="1">
    <citation type="submission" date="2016-04" db="EMBL/GenBank/DDBJ databases">
        <title>The genome sequence project of a novel Fervidobacterium isolate from a hot spring in Thailand.</title>
        <authorList>
            <person name="Gonzalez J.M."/>
            <person name="Cuecas A."/>
            <person name="Kanoksilapatham W."/>
        </authorList>
    </citation>
    <scope>NUCLEOTIDE SEQUENCE [LARGE SCALE GENOMIC DNA]</scope>
    <source>
        <strain evidence="9">FC2004</strain>
    </source>
</reference>
<feature type="domain" description="HAMP" evidence="7">
    <location>
        <begin position="405"/>
        <end position="456"/>
    </location>
</feature>
<dbReference type="AlphaFoldDB" id="A0A1E3G3R3"/>
<feature type="domain" description="Methyl-accepting transducer" evidence="6">
    <location>
        <begin position="475"/>
        <end position="711"/>
    </location>
</feature>
<dbReference type="PROSITE" id="PS50111">
    <property type="entry name" value="CHEMOTAXIS_TRANSDUC_2"/>
    <property type="match status" value="1"/>
</dbReference>
<sequence length="761" mass="84799">MSIRTRLVILTVALVTVPVVLSIIFTVFNLSRESDRISKEVQKQLGDPKVLFKDFFEKFSSELDKHIKSYNEKLKSAVETQKVSVSKAFETIYISALKKEAIGVKNVVENLVKDRVGILENLSKVAAASKDVVNAADKKDLDVTMKRALLNPFVERGLFDYMGLWTLESTEPKLKIRPYVSVRDKYVVEYAYSMAAGVPAAIYKEPEFLGELGKRIEKILSSPAAYTEIFGYVGTSDIFIVVAQPVMHPQLGNTINGFIVTAGRVGNDFLDEIKRLTQSELTIYVNGKAYATTMISESGERRVGEPEPTEDERIFTISSAEYFAVKTPFTVAGEEIGRIEVSLPKEKVTAEIKIPEPEEFKLPEIQLPEVKVHVDLKLGRLVTINVIVGLVILVVALVVAVPLINRISSNISQTAHLIERISQGEILDVEHKAVGEFQRVVESLRKLSENLRSYAEDMRTSSGELMREVQVISNVNEEVGRATVAFSSFVRDYVGNVTEMKDKIKDLENVVDETSVSNAQLTKQLEQLLNDVEKTQAEILKNVVLIEEMSDAVNVNSEIFRKFNEAVKRTIDKFSAIKTAIAKIQNVAAQTNLLALNAAIEAARAGEAGRGFAVVADEVMKLSVEINKLAKELVKDVDTYTADLKELDTLYTKSEESFSKLQTTKAEFSTNYYSIIEQVQNVGSLSAQIGELLKMNEKAFAEIENILDEIVNSVENSSIKLGEFKDKFESLNAVFVEFAKITENLSKISEKMQMVASWFKG</sequence>
<name>A0A1E3G3R3_9BACT</name>
<comment type="similarity">
    <text evidence="2">Belongs to the methyl-accepting chemotaxis (MCP) protein family.</text>
</comment>
<dbReference type="SUPFAM" id="SSF58104">
    <property type="entry name" value="Methyl-accepting chemotaxis protein (MCP) signaling domain"/>
    <property type="match status" value="1"/>
</dbReference>
<keyword evidence="5" id="KW-0472">Membrane</keyword>
<dbReference type="Pfam" id="PF00015">
    <property type="entry name" value="MCPsignal"/>
    <property type="match status" value="1"/>
</dbReference>